<reference evidence="3" key="1">
    <citation type="submission" date="2025-08" db="UniProtKB">
        <authorList>
            <consortium name="RefSeq"/>
        </authorList>
    </citation>
    <scope>IDENTIFICATION</scope>
</reference>
<name>A0A9Y4N074_9TELE</name>
<protein>
    <submittedName>
        <fullName evidence="3">Leucine-rich repeat-containing protein 48-like</fullName>
    </submittedName>
</protein>
<sequence>MQQRMGRPHLKLLQEVDTKWNGTYIMLQRLYEEREPVGAALVSMRTDLAPITAEEYHSVKECDGLWDLLDSHVVERQVRNATADATAEVQRYMADPLIPRTEDPLHFWRDEASIKYQDVIEHMKLLQLLTQEDEEAQRRQEAELKLHRDAFVESLNGPYLFMIMFQDDPEAETLCCVPGIASLKSFLEFLDLALAFKHQMVELSEHKRREAESGAEFRHLSIPDAFKVKTNQSNEIDQLCKSLMTLEFQAISQLEDNIRKLEQNISDTVDNFSKTALDIYPFSTQKYTAMDALATGHDIHLLKISDRETNQDKELKLNRMRISDTQRFVEYLKERLEL</sequence>
<dbReference type="AlphaFoldDB" id="A0A9Y4N074"/>
<keyword evidence="2" id="KW-1185">Reference proteome</keyword>
<organism evidence="2 3">
    <name type="scientific">Stegastes partitus</name>
    <name type="common">bicolor damselfish</name>
    <dbReference type="NCBI Taxonomy" id="144197"/>
    <lineage>
        <taxon>Eukaryota</taxon>
        <taxon>Metazoa</taxon>
        <taxon>Chordata</taxon>
        <taxon>Craniata</taxon>
        <taxon>Vertebrata</taxon>
        <taxon>Euteleostomi</taxon>
        <taxon>Actinopterygii</taxon>
        <taxon>Neopterygii</taxon>
        <taxon>Teleostei</taxon>
        <taxon>Neoteleostei</taxon>
        <taxon>Acanthomorphata</taxon>
        <taxon>Ovalentaria</taxon>
        <taxon>Pomacentridae</taxon>
        <taxon>Stegastes</taxon>
    </lineage>
</organism>
<evidence type="ECO:0000313" key="3">
    <source>
        <dbReference type="RefSeq" id="XP_008278625.1"/>
    </source>
</evidence>
<keyword evidence="1" id="KW-0175">Coiled coil</keyword>
<dbReference type="GeneID" id="103356302"/>
<feature type="coiled-coil region" evidence="1">
    <location>
        <begin position="244"/>
        <end position="271"/>
    </location>
</feature>
<evidence type="ECO:0000256" key="1">
    <source>
        <dbReference type="SAM" id="Coils"/>
    </source>
</evidence>
<gene>
    <name evidence="3" type="primary">LOC103356302</name>
</gene>
<dbReference type="Proteomes" id="UP000694891">
    <property type="component" value="Unplaced"/>
</dbReference>
<proteinExistence type="predicted"/>
<dbReference type="RefSeq" id="XP_008278625.1">
    <property type="nucleotide sequence ID" value="XM_008280403.1"/>
</dbReference>
<evidence type="ECO:0000313" key="2">
    <source>
        <dbReference type="Proteomes" id="UP000694891"/>
    </source>
</evidence>
<accession>A0A9Y4N074</accession>